<evidence type="ECO:0000259" key="8">
    <source>
        <dbReference type="Pfam" id="PF01416"/>
    </source>
</evidence>
<comment type="caution">
    <text evidence="9">The sequence shown here is derived from an EMBL/GenBank/DDBJ whole genome shotgun (WGS) entry which is preliminary data.</text>
</comment>
<dbReference type="Pfam" id="PF01416">
    <property type="entry name" value="PseudoU_synth_1"/>
    <property type="match status" value="2"/>
</dbReference>
<evidence type="ECO:0000256" key="5">
    <source>
        <dbReference type="PIRSR" id="PIRSR001430-1"/>
    </source>
</evidence>
<evidence type="ECO:0000313" key="9">
    <source>
        <dbReference type="EMBL" id="MSV23913.1"/>
    </source>
</evidence>
<keyword evidence="2 4" id="KW-0819">tRNA processing</keyword>
<dbReference type="PIRSF" id="PIRSF001430">
    <property type="entry name" value="tRNA_psdUrid_synth"/>
    <property type="match status" value="1"/>
</dbReference>
<feature type="domain" description="Pseudouridine synthase I TruA alpha/beta" evidence="8">
    <location>
        <begin position="162"/>
        <end position="258"/>
    </location>
</feature>
<evidence type="ECO:0000256" key="6">
    <source>
        <dbReference type="PIRSR" id="PIRSR001430-2"/>
    </source>
</evidence>
<dbReference type="Proteomes" id="UP000430222">
    <property type="component" value="Unassembled WGS sequence"/>
</dbReference>
<dbReference type="GO" id="GO:0031119">
    <property type="term" value="P:tRNA pseudouridine synthesis"/>
    <property type="evidence" value="ECO:0007669"/>
    <property type="project" value="UniProtKB-UniRule"/>
</dbReference>
<evidence type="ECO:0000256" key="4">
    <source>
        <dbReference type="HAMAP-Rule" id="MF_00171"/>
    </source>
</evidence>
<keyword evidence="10" id="KW-1185">Reference proteome</keyword>
<dbReference type="AlphaFoldDB" id="A0A6I2UNZ2"/>
<dbReference type="NCBIfam" id="TIGR00071">
    <property type="entry name" value="hisT_truA"/>
    <property type="match status" value="1"/>
</dbReference>
<comment type="subunit">
    <text evidence="4">Homodimer.</text>
</comment>
<dbReference type="Gene3D" id="3.30.70.660">
    <property type="entry name" value="Pseudouridine synthase I, catalytic domain, C-terminal subdomain"/>
    <property type="match status" value="1"/>
</dbReference>
<feature type="domain" description="Pseudouridine synthase I TruA alpha/beta" evidence="8">
    <location>
        <begin position="20"/>
        <end position="115"/>
    </location>
</feature>
<protein>
    <recommendedName>
        <fullName evidence="4">tRNA pseudouridine synthase A</fullName>
        <ecNumber evidence="4">5.4.99.12</ecNumber>
    </recommendedName>
    <alternativeName>
        <fullName evidence="4">tRNA pseudouridine(38-40) synthase</fullName>
    </alternativeName>
    <alternativeName>
        <fullName evidence="4">tRNA pseudouridylate synthase I</fullName>
    </alternativeName>
    <alternativeName>
        <fullName evidence="4">tRNA-uridine isomerase I</fullName>
    </alternativeName>
</protein>
<dbReference type="PANTHER" id="PTHR11142:SF0">
    <property type="entry name" value="TRNA PSEUDOURIDINE SYNTHASE-LIKE 1"/>
    <property type="match status" value="1"/>
</dbReference>
<comment type="catalytic activity">
    <reaction evidence="4 7">
        <text>uridine(38/39/40) in tRNA = pseudouridine(38/39/40) in tRNA</text>
        <dbReference type="Rhea" id="RHEA:22376"/>
        <dbReference type="Rhea" id="RHEA-COMP:10085"/>
        <dbReference type="Rhea" id="RHEA-COMP:10087"/>
        <dbReference type="ChEBI" id="CHEBI:65314"/>
        <dbReference type="ChEBI" id="CHEBI:65315"/>
        <dbReference type="EC" id="5.4.99.12"/>
    </reaction>
</comment>
<dbReference type="InterPro" id="IPR001406">
    <property type="entry name" value="PsdUridine_synth_TruA"/>
</dbReference>
<comment type="function">
    <text evidence="4">Formation of pseudouridine at positions 38, 39 and 40 in the anticodon stem and loop of transfer RNAs.</text>
</comment>
<dbReference type="PANTHER" id="PTHR11142">
    <property type="entry name" value="PSEUDOURIDYLATE SYNTHASE"/>
    <property type="match status" value="1"/>
</dbReference>
<name>A0A6I2UNZ2_9FIRM</name>
<evidence type="ECO:0000256" key="3">
    <source>
        <dbReference type="ARBA" id="ARBA00023235"/>
    </source>
</evidence>
<comment type="similarity">
    <text evidence="1 4 7">Belongs to the tRNA pseudouridine synthase TruA family.</text>
</comment>
<proteinExistence type="inferred from homology"/>
<organism evidence="9 10">
    <name type="scientific">Selenomonas montiformis</name>
    <dbReference type="NCBI Taxonomy" id="2652285"/>
    <lineage>
        <taxon>Bacteria</taxon>
        <taxon>Bacillati</taxon>
        <taxon>Bacillota</taxon>
        <taxon>Negativicutes</taxon>
        <taxon>Selenomonadales</taxon>
        <taxon>Selenomonadaceae</taxon>
        <taxon>Selenomonas</taxon>
    </lineage>
</organism>
<feature type="active site" description="Nucleophile" evidence="4 5">
    <location>
        <position position="65"/>
    </location>
</feature>
<dbReference type="RefSeq" id="WP_154619671.1">
    <property type="nucleotide sequence ID" value="NZ_CBCTNG010000010.1"/>
</dbReference>
<evidence type="ECO:0000313" key="10">
    <source>
        <dbReference type="Proteomes" id="UP000430222"/>
    </source>
</evidence>
<dbReference type="InterPro" id="IPR020095">
    <property type="entry name" value="PsdUridine_synth_TruA_C"/>
</dbReference>
<sequence length="267" mass="29890">MKPEHIAEMKARARNIVLSVAYDGTAYHGFQRQTPPVTAVQNILEEKLQLVFGDSIELAAAGRTDAGVHAYGQVVNFFTNGTIPVSRIVRAVNSLLPSDIVVKAAAETDADFSARHSATSKVYLYRMQQGETPDPLRARYVWHERRPLDLFRMRQALDCIRGTHDFSAFRASGGAPMSPVRTMYEAVLQERPDHLLEFRLHGNGFLYHMVRNLIGTIADVGLGRLSLEEFQQILASRDRQNASATAPARGLYLYEVHYAGRDLFSFP</sequence>
<comment type="caution">
    <text evidence="4">Lacks conserved residue(s) required for the propagation of feature annotation.</text>
</comment>
<feature type="binding site" evidence="4 6">
    <location>
        <position position="123"/>
    </location>
    <ligand>
        <name>substrate</name>
    </ligand>
</feature>
<accession>A0A6I2UNZ2</accession>
<dbReference type="CDD" id="cd02570">
    <property type="entry name" value="PseudoU_synth_EcTruA"/>
    <property type="match status" value="1"/>
</dbReference>
<evidence type="ECO:0000256" key="7">
    <source>
        <dbReference type="RuleBase" id="RU003792"/>
    </source>
</evidence>
<gene>
    <name evidence="4 9" type="primary">truA</name>
    <name evidence="9" type="ORF">FYJ78_01655</name>
</gene>
<evidence type="ECO:0000256" key="2">
    <source>
        <dbReference type="ARBA" id="ARBA00022694"/>
    </source>
</evidence>
<dbReference type="InterPro" id="IPR020097">
    <property type="entry name" value="PsdUridine_synth_TruA_a/b_dom"/>
</dbReference>
<dbReference type="FunFam" id="3.30.70.580:FF:000001">
    <property type="entry name" value="tRNA pseudouridine synthase A"/>
    <property type="match status" value="1"/>
</dbReference>
<dbReference type="Gene3D" id="3.30.70.580">
    <property type="entry name" value="Pseudouridine synthase I, catalytic domain, N-terminal subdomain"/>
    <property type="match status" value="1"/>
</dbReference>
<reference evidence="9 10" key="1">
    <citation type="submission" date="2019-08" db="EMBL/GenBank/DDBJ databases">
        <title>In-depth cultivation of the pig gut microbiome towards novel bacterial diversity and tailored functional studies.</title>
        <authorList>
            <person name="Wylensek D."/>
            <person name="Hitch T.C.A."/>
            <person name="Clavel T."/>
        </authorList>
    </citation>
    <scope>NUCLEOTIDE SEQUENCE [LARGE SCALE GENOMIC DNA]</scope>
    <source>
        <strain evidence="10">WCA-380-WT-3B3</strain>
    </source>
</reference>
<dbReference type="InterPro" id="IPR020103">
    <property type="entry name" value="PsdUridine_synth_cat_dom_sf"/>
</dbReference>
<keyword evidence="3 4" id="KW-0413">Isomerase</keyword>
<dbReference type="GO" id="GO:0003723">
    <property type="term" value="F:RNA binding"/>
    <property type="evidence" value="ECO:0007669"/>
    <property type="project" value="InterPro"/>
</dbReference>
<dbReference type="GO" id="GO:0160147">
    <property type="term" value="F:tRNA pseudouridine(38-40) synthase activity"/>
    <property type="evidence" value="ECO:0007669"/>
    <property type="project" value="UniProtKB-EC"/>
</dbReference>
<dbReference type="SUPFAM" id="SSF55120">
    <property type="entry name" value="Pseudouridine synthase"/>
    <property type="match status" value="1"/>
</dbReference>
<dbReference type="EMBL" id="VUNL01000002">
    <property type="protein sequence ID" value="MSV23913.1"/>
    <property type="molecule type" value="Genomic_DNA"/>
</dbReference>
<dbReference type="HAMAP" id="MF_00171">
    <property type="entry name" value="TruA"/>
    <property type="match status" value="1"/>
</dbReference>
<dbReference type="InterPro" id="IPR020094">
    <property type="entry name" value="TruA/RsuA/RluB/E/F_N"/>
</dbReference>
<dbReference type="EC" id="5.4.99.12" evidence="4"/>
<evidence type="ECO:0000256" key="1">
    <source>
        <dbReference type="ARBA" id="ARBA00009375"/>
    </source>
</evidence>